<organism evidence="2 3">
    <name type="scientific">Merismopedia glauca CCAP 1448/3</name>
    <dbReference type="NCBI Taxonomy" id="1296344"/>
    <lineage>
        <taxon>Bacteria</taxon>
        <taxon>Bacillati</taxon>
        <taxon>Cyanobacteriota</taxon>
        <taxon>Cyanophyceae</taxon>
        <taxon>Synechococcales</taxon>
        <taxon>Merismopediaceae</taxon>
        <taxon>Merismopedia</taxon>
    </lineage>
</organism>
<dbReference type="AlphaFoldDB" id="A0A2T1C8K0"/>
<evidence type="ECO:0000313" key="2">
    <source>
        <dbReference type="EMBL" id="PSB04612.1"/>
    </source>
</evidence>
<dbReference type="PANTHER" id="PTHR38468">
    <property type="entry name" value="SLL0939 PROTEIN"/>
    <property type="match status" value="1"/>
</dbReference>
<gene>
    <name evidence="2" type="ORF">C7B64_03110</name>
</gene>
<name>A0A2T1C8K0_9CYAN</name>
<feature type="transmembrane region" description="Helical" evidence="1">
    <location>
        <begin position="17"/>
        <end position="39"/>
    </location>
</feature>
<dbReference type="InterPro" id="IPR012427">
    <property type="entry name" value="DUF1622"/>
</dbReference>
<dbReference type="Pfam" id="PF07784">
    <property type="entry name" value="DUF1622"/>
    <property type="match status" value="1"/>
</dbReference>
<keyword evidence="1" id="KW-0812">Transmembrane</keyword>
<keyword evidence="1" id="KW-0472">Membrane</keyword>
<dbReference type="Proteomes" id="UP000238762">
    <property type="component" value="Unassembled WGS sequence"/>
</dbReference>
<proteinExistence type="predicted"/>
<keyword evidence="1" id="KW-1133">Transmembrane helix</keyword>
<sequence>MLINTVLAEELLQDAAILLKIGLELIAILIVAIAVVTIPKRIRGYRRRSATLEQLIRLDLGLSLALSLEFLLAADVVGTAISPSWDAVAKLAAITGIRTFLNFFLHRELKELQEIQTPLKSP</sequence>
<accession>A0A2T1C8K0</accession>
<dbReference type="RefSeq" id="WP_106287245.1">
    <property type="nucleotide sequence ID" value="NZ_CAWNTC010000177.1"/>
</dbReference>
<evidence type="ECO:0000313" key="3">
    <source>
        <dbReference type="Proteomes" id="UP000238762"/>
    </source>
</evidence>
<reference evidence="2 3" key="2">
    <citation type="submission" date="2018-03" db="EMBL/GenBank/DDBJ databases">
        <title>The ancient ancestry and fast evolution of plastids.</title>
        <authorList>
            <person name="Moore K.R."/>
            <person name="Magnabosco C."/>
            <person name="Momper L."/>
            <person name="Gold D.A."/>
            <person name="Bosak T."/>
            <person name="Fournier G.P."/>
        </authorList>
    </citation>
    <scope>NUCLEOTIDE SEQUENCE [LARGE SCALE GENOMIC DNA]</scope>
    <source>
        <strain evidence="2 3">CCAP 1448/3</strain>
    </source>
</reference>
<reference evidence="2 3" key="1">
    <citation type="submission" date="2018-02" db="EMBL/GenBank/DDBJ databases">
        <authorList>
            <person name="Cohen D.B."/>
            <person name="Kent A.D."/>
        </authorList>
    </citation>
    <scope>NUCLEOTIDE SEQUENCE [LARGE SCALE GENOMIC DNA]</scope>
    <source>
        <strain evidence="2 3">CCAP 1448/3</strain>
    </source>
</reference>
<dbReference type="OrthoDB" id="9812897at2"/>
<protein>
    <recommendedName>
        <fullName evidence="4">DUF1622 domain-containing protein</fullName>
    </recommendedName>
</protein>
<comment type="caution">
    <text evidence="2">The sequence shown here is derived from an EMBL/GenBank/DDBJ whole genome shotgun (WGS) entry which is preliminary data.</text>
</comment>
<evidence type="ECO:0008006" key="4">
    <source>
        <dbReference type="Google" id="ProtNLM"/>
    </source>
</evidence>
<dbReference type="EMBL" id="PVWJ01000010">
    <property type="protein sequence ID" value="PSB04612.1"/>
    <property type="molecule type" value="Genomic_DNA"/>
</dbReference>
<dbReference type="PANTHER" id="PTHR38468:SF1">
    <property type="entry name" value="SLL0939 PROTEIN"/>
    <property type="match status" value="1"/>
</dbReference>
<evidence type="ECO:0000256" key="1">
    <source>
        <dbReference type="SAM" id="Phobius"/>
    </source>
</evidence>
<keyword evidence="3" id="KW-1185">Reference proteome</keyword>